<dbReference type="OrthoDB" id="10047467at2759"/>
<dbReference type="EMBL" id="CAJOBC010150430">
    <property type="protein sequence ID" value="CAF4671893.1"/>
    <property type="molecule type" value="Genomic_DNA"/>
</dbReference>
<protein>
    <submittedName>
        <fullName evidence="1">Uncharacterized protein</fullName>
    </submittedName>
</protein>
<dbReference type="Proteomes" id="UP000663829">
    <property type="component" value="Unassembled WGS sequence"/>
</dbReference>
<evidence type="ECO:0000313" key="1">
    <source>
        <dbReference type="EMBL" id="CAF1678338.1"/>
    </source>
</evidence>
<feature type="non-terminal residue" evidence="1">
    <location>
        <position position="86"/>
    </location>
</feature>
<keyword evidence="3" id="KW-1185">Reference proteome</keyword>
<proteinExistence type="predicted"/>
<accession>A0A816GUB5</accession>
<comment type="caution">
    <text evidence="1">The sequence shown here is derived from an EMBL/GenBank/DDBJ whole genome shotgun (WGS) entry which is preliminary data.</text>
</comment>
<reference evidence="1" key="1">
    <citation type="submission" date="2021-02" db="EMBL/GenBank/DDBJ databases">
        <authorList>
            <person name="Nowell W R."/>
        </authorList>
    </citation>
    <scope>NUCLEOTIDE SEQUENCE</scope>
</reference>
<organism evidence="1 3">
    <name type="scientific">Didymodactylos carnosus</name>
    <dbReference type="NCBI Taxonomy" id="1234261"/>
    <lineage>
        <taxon>Eukaryota</taxon>
        <taxon>Metazoa</taxon>
        <taxon>Spiralia</taxon>
        <taxon>Gnathifera</taxon>
        <taxon>Rotifera</taxon>
        <taxon>Eurotatoria</taxon>
        <taxon>Bdelloidea</taxon>
        <taxon>Philodinida</taxon>
        <taxon>Philodinidae</taxon>
        <taxon>Didymodactylos</taxon>
    </lineage>
</organism>
<dbReference type="AlphaFoldDB" id="A0A816GUB5"/>
<evidence type="ECO:0000313" key="3">
    <source>
        <dbReference type="Proteomes" id="UP000663829"/>
    </source>
</evidence>
<dbReference type="Proteomes" id="UP000681722">
    <property type="component" value="Unassembled WGS sequence"/>
</dbReference>
<dbReference type="EMBL" id="CAJNOQ010064944">
    <property type="protein sequence ID" value="CAF1678338.1"/>
    <property type="molecule type" value="Genomic_DNA"/>
</dbReference>
<gene>
    <name evidence="1" type="ORF">GPM918_LOCUS46535</name>
    <name evidence="2" type="ORF">SRO942_LOCUS50890</name>
</gene>
<sequence length="86" mass="10311">MISNRSLRHHYVYIPESSSKFYTRPPEPPTYLHGNARRNYGAATNRAVNNEYKRRKFPPLEIPKLNYDIVFVHRETPIRRLDELIK</sequence>
<evidence type="ECO:0000313" key="2">
    <source>
        <dbReference type="EMBL" id="CAF4671893.1"/>
    </source>
</evidence>
<name>A0A816GUB5_9BILA</name>